<dbReference type="Proteomes" id="UP001059663">
    <property type="component" value="Chromosome"/>
</dbReference>
<accession>A0AC61U596</accession>
<reference evidence="1" key="1">
    <citation type="submission" date="2021-11" db="EMBL/GenBank/DDBJ databases">
        <title>Study of the species diversity of bacterial strains isolated from a unique natural object - Shulgan-Tash cave (Bashkiria).</title>
        <authorList>
            <person name="Sazanova A.L."/>
            <person name="Chirak E.R."/>
            <person name="Safronova V.I."/>
        </authorList>
    </citation>
    <scope>NUCLEOTIDE SEQUENCE</scope>
    <source>
        <strain evidence="1">P1</strain>
    </source>
</reference>
<sequence>MSMERVTAPVVRKLEAMPLTRRLVVILLTLLLAALMATSLTTARLVQRDLKANVDDQLRAVARPIAEDDAAVTVGGDSGDIYNHTTSTDPTNYFFVRQPSDGSAWQYRFPTGEASRPRRPGAPARRPTGARRSTLHRAIPRRQHALALHRRPLHRPPTTPPSPWACR</sequence>
<organism evidence="1 2">
    <name type="scientific">Janibacter limosus</name>
    <dbReference type="NCBI Taxonomy" id="53458"/>
    <lineage>
        <taxon>Bacteria</taxon>
        <taxon>Bacillati</taxon>
        <taxon>Actinomycetota</taxon>
        <taxon>Actinomycetes</taxon>
        <taxon>Micrococcales</taxon>
        <taxon>Intrasporangiaceae</taxon>
        <taxon>Janibacter</taxon>
    </lineage>
</organism>
<name>A0AC61U596_9MICO</name>
<proteinExistence type="predicted"/>
<evidence type="ECO:0000313" key="2">
    <source>
        <dbReference type="Proteomes" id="UP001059663"/>
    </source>
</evidence>
<protein>
    <submittedName>
        <fullName evidence="1">Uncharacterized protein</fullName>
    </submittedName>
</protein>
<dbReference type="EMBL" id="CP087977">
    <property type="protein sequence ID" value="UUZ45191.1"/>
    <property type="molecule type" value="Genomic_DNA"/>
</dbReference>
<evidence type="ECO:0000313" key="1">
    <source>
        <dbReference type="EMBL" id="UUZ45191.1"/>
    </source>
</evidence>
<gene>
    <name evidence="1" type="ORF">LP422_02660</name>
</gene>